<dbReference type="InterPro" id="IPR020843">
    <property type="entry name" value="ER"/>
</dbReference>
<keyword evidence="4" id="KW-0560">Oxidoreductase</keyword>
<protein>
    <submittedName>
        <fullName evidence="7">GroES-like protein</fullName>
    </submittedName>
</protein>
<dbReference type="InterPro" id="IPR036291">
    <property type="entry name" value="NAD(P)-bd_dom_sf"/>
</dbReference>
<dbReference type="PROSITE" id="PS00059">
    <property type="entry name" value="ADH_ZINC"/>
    <property type="match status" value="1"/>
</dbReference>
<dbReference type="Proteomes" id="UP000799772">
    <property type="component" value="Unassembled WGS sequence"/>
</dbReference>
<proteinExistence type="inferred from homology"/>
<evidence type="ECO:0000256" key="4">
    <source>
        <dbReference type="ARBA" id="ARBA00023002"/>
    </source>
</evidence>
<dbReference type="Pfam" id="PF08240">
    <property type="entry name" value="ADH_N"/>
    <property type="match status" value="1"/>
</dbReference>
<accession>A0A9P4I9B5</accession>
<dbReference type="SMART" id="SM00829">
    <property type="entry name" value="PKS_ER"/>
    <property type="match status" value="1"/>
</dbReference>
<feature type="domain" description="Enoyl reductase (ER)" evidence="6">
    <location>
        <begin position="9"/>
        <end position="327"/>
    </location>
</feature>
<dbReference type="AlphaFoldDB" id="A0A9P4I9B5"/>
<dbReference type="CDD" id="cd05283">
    <property type="entry name" value="CAD1"/>
    <property type="match status" value="1"/>
</dbReference>
<dbReference type="InterPro" id="IPR047109">
    <property type="entry name" value="CAD-like"/>
</dbReference>
<dbReference type="InterPro" id="IPR013149">
    <property type="entry name" value="ADH-like_C"/>
</dbReference>
<organism evidence="7 8">
    <name type="scientific">Rhizodiscina lignyota</name>
    <dbReference type="NCBI Taxonomy" id="1504668"/>
    <lineage>
        <taxon>Eukaryota</taxon>
        <taxon>Fungi</taxon>
        <taxon>Dikarya</taxon>
        <taxon>Ascomycota</taxon>
        <taxon>Pezizomycotina</taxon>
        <taxon>Dothideomycetes</taxon>
        <taxon>Pleosporomycetidae</taxon>
        <taxon>Aulographales</taxon>
        <taxon>Rhizodiscinaceae</taxon>
        <taxon>Rhizodiscina</taxon>
    </lineage>
</organism>
<dbReference type="InterPro" id="IPR013154">
    <property type="entry name" value="ADH-like_N"/>
</dbReference>
<evidence type="ECO:0000256" key="1">
    <source>
        <dbReference type="ARBA" id="ARBA00001947"/>
    </source>
</evidence>
<evidence type="ECO:0000259" key="6">
    <source>
        <dbReference type="SMART" id="SM00829"/>
    </source>
</evidence>
<comment type="caution">
    <text evidence="7">The sequence shown here is derived from an EMBL/GenBank/DDBJ whole genome shotgun (WGS) entry which is preliminary data.</text>
</comment>
<keyword evidence="3 5" id="KW-0862">Zinc</keyword>
<dbReference type="Gene3D" id="3.40.50.720">
    <property type="entry name" value="NAD(P)-binding Rossmann-like Domain"/>
    <property type="match status" value="1"/>
</dbReference>
<evidence type="ECO:0000256" key="2">
    <source>
        <dbReference type="ARBA" id="ARBA00022723"/>
    </source>
</evidence>
<dbReference type="EMBL" id="ML978132">
    <property type="protein sequence ID" value="KAF2095085.1"/>
    <property type="molecule type" value="Genomic_DNA"/>
</dbReference>
<dbReference type="InterPro" id="IPR002328">
    <property type="entry name" value="ADH_Zn_CS"/>
</dbReference>
<dbReference type="Gene3D" id="3.90.180.10">
    <property type="entry name" value="Medium-chain alcohol dehydrogenases, catalytic domain"/>
    <property type="match status" value="1"/>
</dbReference>
<reference evidence="7" key="1">
    <citation type="journal article" date="2020" name="Stud. Mycol.">
        <title>101 Dothideomycetes genomes: a test case for predicting lifestyles and emergence of pathogens.</title>
        <authorList>
            <person name="Haridas S."/>
            <person name="Albert R."/>
            <person name="Binder M."/>
            <person name="Bloem J."/>
            <person name="Labutti K."/>
            <person name="Salamov A."/>
            <person name="Andreopoulos B."/>
            <person name="Baker S."/>
            <person name="Barry K."/>
            <person name="Bills G."/>
            <person name="Bluhm B."/>
            <person name="Cannon C."/>
            <person name="Castanera R."/>
            <person name="Culley D."/>
            <person name="Daum C."/>
            <person name="Ezra D."/>
            <person name="Gonzalez J."/>
            <person name="Henrissat B."/>
            <person name="Kuo A."/>
            <person name="Liang C."/>
            <person name="Lipzen A."/>
            <person name="Lutzoni F."/>
            <person name="Magnuson J."/>
            <person name="Mondo S."/>
            <person name="Nolan M."/>
            <person name="Ohm R."/>
            <person name="Pangilinan J."/>
            <person name="Park H.-J."/>
            <person name="Ramirez L."/>
            <person name="Alfaro M."/>
            <person name="Sun H."/>
            <person name="Tritt A."/>
            <person name="Yoshinaga Y."/>
            <person name="Zwiers L.-H."/>
            <person name="Turgeon B."/>
            <person name="Goodwin S."/>
            <person name="Spatafora J."/>
            <person name="Crous P."/>
            <person name="Grigoriev I."/>
        </authorList>
    </citation>
    <scope>NUCLEOTIDE SEQUENCE</scope>
    <source>
        <strain evidence="7">CBS 133067</strain>
    </source>
</reference>
<dbReference type="PANTHER" id="PTHR42683">
    <property type="entry name" value="ALDEHYDE REDUCTASE"/>
    <property type="match status" value="1"/>
</dbReference>
<comment type="cofactor">
    <cofactor evidence="1 5">
        <name>Zn(2+)</name>
        <dbReference type="ChEBI" id="CHEBI:29105"/>
    </cofactor>
</comment>
<name>A0A9P4I9B5_9PEZI</name>
<evidence type="ECO:0000256" key="3">
    <source>
        <dbReference type="ARBA" id="ARBA00022833"/>
    </source>
</evidence>
<sequence>MTSTNNVLRQIDGKIHQTSMPNASLKPNQVRVKITHSGFCGTDHTYMPYGIALGHEGVGTVEEVGSSVTDLNVGDRVGGGYYRGSCGKCKYCTTGRESWCYTRDMYGESNTDNGTLSDHFIAEETYLYKIPDNMPSEEAAPLQCAGATVYKALVDHIRSGDRVGIQGIGGLGHLAIQFAAKLGATVVVLSTTRSKEQEAKDFGAHEFYLMDEVEKLSAPIDLLILTGSRFPDFERFFKKEILSRNATIVPISGDMNQMVLPMPSTLFNGYNISPSLVADRKTHRDMLNFAAVHQIHPVIEQFPLTVEGLTEAVKKMESGHLRYRAVLAN</sequence>
<comment type="similarity">
    <text evidence="5">Belongs to the zinc-containing alcohol dehydrogenase family.</text>
</comment>
<evidence type="ECO:0000313" key="8">
    <source>
        <dbReference type="Proteomes" id="UP000799772"/>
    </source>
</evidence>
<dbReference type="GO" id="GO:0008270">
    <property type="term" value="F:zinc ion binding"/>
    <property type="evidence" value="ECO:0007669"/>
    <property type="project" value="InterPro"/>
</dbReference>
<dbReference type="OrthoDB" id="1879366at2759"/>
<evidence type="ECO:0000256" key="5">
    <source>
        <dbReference type="RuleBase" id="RU361277"/>
    </source>
</evidence>
<dbReference type="FunFam" id="3.40.50.720:FF:000022">
    <property type="entry name" value="Cinnamyl alcohol dehydrogenase"/>
    <property type="match status" value="1"/>
</dbReference>
<dbReference type="SUPFAM" id="SSF50129">
    <property type="entry name" value="GroES-like"/>
    <property type="match status" value="1"/>
</dbReference>
<dbReference type="InterPro" id="IPR011032">
    <property type="entry name" value="GroES-like_sf"/>
</dbReference>
<keyword evidence="8" id="KW-1185">Reference proteome</keyword>
<keyword evidence="2 5" id="KW-0479">Metal-binding</keyword>
<gene>
    <name evidence="7" type="ORF">NA57DRAFT_68094</name>
</gene>
<dbReference type="Pfam" id="PF00107">
    <property type="entry name" value="ADH_zinc_N"/>
    <property type="match status" value="1"/>
</dbReference>
<evidence type="ECO:0000313" key="7">
    <source>
        <dbReference type="EMBL" id="KAF2095085.1"/>
    </source>
</evidence>
<dbReference type="SUPFAM" id="SSF51735">
    <property type="entry name" value="NAD(P)-binding Rossmann-fold domains"/>
    <property type="match status" value="1"/>
</dbReference>
<dbReference type="GO" id="GO:0016616">
    <property type="term" value="F:oxidoreductase activity, acting on the CH-OH group of donors, NAD or NADP as acceptor"/>
    <property type="evidence" value="ECO:0007669"/>
    <property type="project" value="InterPro"/>
</dbReference>